<protein>
    <submittedName>
        <fullName evidence="2">Uncharacterized protein</fullName>
    </submittedName>
</protein>
<name>A0ABM9ADY7_9GAMM</name>
<evidence type="ECO:0000313" key="3">
    <source>
        <dbReference type="Proteomes" id="UP000838100"/>
    </source>
</evidence>
<proteinExistence type="predicted"/>
<keyword evidence="3" id="KW-1185">Reference proteome</keyword>
<organism evidence="2 3">
    <name type="scientific">Sinobacterium norvegicum</name>
    <dbReference type="NCBI Taxonomy" id="1641715"/>
    <lineage>
        <taxon>Bacteria</taxon>
        <taxon>Pseudomonadati</taxon>
        <taxon>Pseudomonadota</taxon>
        <taxon>Gammaproteobacteria</taxon>
        <taxon>Cellvibrionales</taxon>
        <taxon>Spongiibacteraceae</taxon>
        <taxon>Sinobacterium</taxon>
    </lineage>
</organism>
<dbReference type="Proteomes" id="UP000838100">
    <property type="component" value="Unassembled WGS sequence"/>
</dbReference>
<feature type="transmembrane region" description="Helical" evidence="1">
    <location>
        <begin position="35"/>
        <end position="53"/>
    </location>
</feature>
<dbReference type="EMBL" id="CAKLPX010000001">
    <property type="protein sequence ID" value="CAH0991403.1"/>
    <property type="molecule type" value="Genomic_DNA"/>
</dbReference>
<reference evidence="2" key="1">
    <citation type="submission" date="2021-12" db="EMBL/GenBank/DDBJ databases">
        <authorList>
            <person name="Rodrigo-Torres L."/>
            <person name="Arahal R. D."/>
            <person name="Lucena T."/>
        </authorList>
    </citation>
    <scope>NUCLEOTIDE SEQUENCE</scope>
    <source>
        <strain evidence="2">CECT 8267</strain>
    </source>
</reference>
<keyword evidence="1" id="KW-0812">Transmembrane</keyword>
<dbReference type="RefSeq" id="WP_237444054.1">
    <property type="nucleotide sequence ID" value="NZ_CAKLPX010000001.1"/>
</dbReference>
<gene>
    <name evidence="2" type="ORF">SIN8267_01507</name>
</gene>
<keyword evidence="1" id="KW-1133">Transmembrane helix</keyword>
<comment type="caution">
    <text evidence="2">The sequence shown here is derived from an EMBL/GenBank/DDBJ whole genome shotgun (WGS) entry which is preliminary data.</text>
</comment>
<sequence>MKLLLILAVLFAALILVTVLVERFAKPASEQSMDKISRFLPFLIVISMLLSMAKYQGWI</sequence>
<accession>A0ABM9ADY7</accession>
<evidence type="ECO:0000313" key="2">
    <source>
        <dbReference type="EMBL" id="CAH0991403.1"/>
    </source>
</evidence>
<keyword evidence="1" id="KW-0472">Membrane</keyword>
<evidence type="ECO:0000256" key="1">
    <source>
        <dbReference type="SAM" id="Phobius"/>
    </source>
</evidence>